<accession>A0A7U2IAH2</accession>
<dbReference type="AlphaFoldDB" id="A0A7U2IAH2"/>
<evidence type="ECO:0000313" key="3">
    <source>
        <dbReference type="Proteomes" id="UP000663193"/>
    </source>
</evidence>
<protein>
    <submittedName>
        <fullName evidence="2">Uncharacterized protein</fullName>
    </submittedName>
</protein>
<reference evidence="3" key="1">
    <citation type="journal article" date="2021" name="BMC Genomics">
        <title>Chromosome-level genome assembly and manually-curated proteome of model necrotroph Parastagonospora nodorum Sn15 reveals a genome-wide trove of candidate effector homologs, and redundancy of virulence-related functions within an accessory chromosome.</title>
        <authorList>
            <person name="Bertazzoni S."/>
            <person name="Jones D.A.B."/>
            <person name="Phan H.T."/>
            <person name="Tan K.-C."/>
            <person name="Hane J.K."/>
        </authorList>
    </citation>
    <scope>NUCLEOTIDE SEQUENCE [LARGE SCALE GENOMIC DNA]</scope>
    <source>
        <strain evidence="3">SN15 / ATCC MYA-4574 / FGSC 10173)</strain>
    </source>
</reference>
<gene>
    <name evidence="2" type="ORF">JI435_307800</name>
</gene>
<proteinExistence type="predicted"/>
<keyword evidence="3" id="KW-1185">Reference proteome</keyword>
<sequence length="98" mass="11099">YCRQVYICITLVLLMIDNHVSQMSMTPQTSLTSPRPCRAVYDVRAIIGDDPGRIYVRAAYDMTSHHPASTPRFPPPLIETTNLEHWYKSACAISMPSE</sequence>
<dbReference type="VEuPathDB" id="FungiDB:JI435_307800"/>
<dbReference type="EMBL" id="CP069042">
    <property type="protein sequence ID" value="QRD06282.1"/>
    <property type="molecule type" value="Genomic_DNA"/>
</dbReference>
<feature type="non-terminal residue" evidence="2">
    <location>
        <position position="1"/>
    </location>
</feature>
<organism evidence="2 3">
    <name type="scientific">Phaeosphaeria nodorum (strain SN15 / ATCC MYA-4574 / FGSC 10173)</name>
    <name type="common">Glume blotch fungus</name>
    <name type="synonym">Parastagonospora nodorum</name>
    <dbReference type="NCBI Taxonomy" id="321614"/>
    <lineage>
        <taxon>Eukaryota</taxon>
        <taxon>Fungi</taxon>
        <taxon>Dikarya</taxon>
        <taxon>Ascomycota</taxon>
        <taxon>Pezizomycotina</taxon>
        <taxon>Dothideomycetes</taxon>
        <taxon>Pleosporomycetidae</taxon>
        <taxon>Pleosporales</taxon>
        <taxon>Pleosporineae</taxon>
        <taxon>Phaeosphaeriaceae</taxon>
        <taxon>Parastagonospora</taxon>
    </lineage>
</organism>
<evidence type="ECO:0000313" key="2">
    <source>
        <dbReference type="EMBL" id="QRD06282.1"/>
    </source>
</evidence>
<name>A0A7U2IAH2_PHANO</name>
<keyword evidence="1" id="KW-0732">Signal</keyword>
<dbReference type="Proteomes" id="UP000663193">
    <property type="component" value="Chromosome 20"/>
</dbReference>
<feature type="chain" id="PRO_5031554710" evidence="1">
    <location>
        <begin position="23"/>
        <end position="98"/>
    </location>
</feature>
<evidence type="ECO:0000256" key="1">
    <source>
        <dbReference type="SAM" id="SignalP"/>
    </source>
</evidence>
<feature type="signal peptide" evidence="1">
    <location>
        <begin position="1"/>
        <end position="22"/>
    </location>
</feature>